<evidence type="ECO:0000313" key="2">
    <source>
        <dbReference type="Proteomes" id="UP001576776"/>
    </source>
</evidence>
<name>A0ABV4YAA1_9CYAN</name>
<reference evidence="1 2" key="1">
    <citation type="submission" date="2024-09" db="EMBL/GenBank/DDBJ databases">
        <title>Floridaenema gen nov. (Aerosakkonemataceae, Aerosakkonematales ord. nov., Cyanobacteria) from benthic tropical and subtropical fresh waters, with the description of four new species.</title>
        <authorList>
            <person name="Moretto J.A."/>
            <person name="Berthold D.E."/>
            <person name="Lefler F.W."/>
            <person name="Huang I.-S."/>
            <person name="Laughinghouse H. IV."/>
        </authorList>
    </citation>
    <scope>NUCLEOTIDE SEQUENCE [LARGE SCALE GENOMIC DNA]</scope>
    <source>
        <strain evidence="1 2">BLCC-F154</strain>
    </source>
</reference>
<protein>
    <recommendedName>
        <fullName evidence="3">Glycosyltransferase</fullName>
    </recommendedName>
</protein>
<organism evidence="1 2">
    <name type="scientific">Floridaenema fluviatile BLCC-F154</name>
    <dbReference type="NCBI Taxonomy" id="3153640"/>
    <lineage>
        <taxon>Bacteria</taxon>
        <taxon>Bacillati</taxon>
        <taxon>Cyanobacteriota</taxon>
        <taxon>Cyanophyceae</taxon>
        <taxon>Oscillatoriophycideae</taxon>
        <taxon>Aerosakkonematales</taxon>
        <taxon>Aerosakkonemataceae</taxon>
        <taxon>Floridanema</taxon>
        <taxon>Floridanema fluviatile</taxon>
    </lineage>
</organism>
<dbReference type="Proteomes" id="UP001576776">
    <property type="component" value="Unassembled WGS sequence"/>
</dbReference>
<sequence length="364" mass="40554">MQIISIVPRLPPAIDGVGDYALNLAKQISKDFGIVTHFIVGDPVWSNNREIHSFSVAQLKLRSASSLLTVLSDQSIVNKDSTTTVLLHYVGYGYAKRGCPFWLVNALSKWRNTTFNSSLVTMFHEVYATGPVWSSSFWLSPLQKNLAMRLSRSSDRCLTSKQGYAQMICELSGGKHINIPTLPVFSNIGEPELVPPLKARSKRLVIFGGSSNRQRVYQRSRNALESICQELEIEEILDIGPSIDIALSSINGIPVVKMGKRTTTEISQVMLNSLAGFFDYHTEYLSKSTIFAAYCAHGLIPIGTFYSDLQVDGLVVGKHYWLADRPTGKLNLERGQAIAHQAYTWYQNHNLSAQAKLFFTCLNL</sequence>
<evidence type="ECO:0008006" key="3">
    <source>
        <dbReference type="Google" id="ProtNLM"/>
    </source>
</evidence>
<evidence type="ECO:0000313" key="1">
    <source>
        <dbReference type="EMBL" id="MFB2935446.1"/>
    </source>
</evidence>
<dbReference type="EMBL" id="JBHFNS010000041">
    <property type="protein sequence ID" value="MFB2935446.1"/>
    <property type="molecule type" value="Genomic_DNA"/>
</dbReference>
<comment type="caution">
    <text evidence="1">The sequence shown here is derived from an EMBL/GenBank/DDBJ whole genome shotgun (WGS) entry which is preliminary data.</text>
</comment>
<accession>A0ABV4YAA1</accession>
<gene>
    <name evidence="1" type="ORF">ACE1B6_09215</name>
</gene>
<dbReference type="SUPFAM" id="SSF53756">
    <property type="entry name" value="UDP-Glycosyltransferase/glycogen phosphorylase"/>
    <property type="match status" value="1"/>
</dbReference>
<dbReference type="RefSeq" id="WP_413256961.1">
    <property type="nucleotide sequence ID" value="NZ_JBHFNS010000041.1"/>
</dbReference>
<keyword evidence="2" id="KW-1185">Reference proteome</keyword>
<proteinExistence type="predicted"/>